<dbReference type="Proteomes" id="UP000828390">
    <property type="component" value="Unassembled WGS sequence"/>
</dbReference>
<evidence type="ECO:0000313" key="1">
    <source>
        <dbReference type="EMBL" id="KAH3845880.1"/>
    </source>
</evidence>
<reference evidence="1" key="2">
    <citation type="submission" date="2020-11" db="EMBL/GenBank/DDBJ databases">
        <authorList>
            <person name="McCartney M.A."/>
            <person name="Auch B."/>
            <person name="Kono T."/>
            <person name="Mallez S."/>
            <person name="Becker A."/>
            <person name="Gohl D.M."/>
            <person name="Silverstein K.A.T."/>
            <person name="Koren S."/>
            <person name="Bechman K.B."/>
            <person name="Herman A."/>
            <person name="Abrahante J.E."/>
            <person name="Garbe J."/>
        </authorList>
    </citation>
    <scope>NUCLEOTIDE SEQUENCE</scope>
    <source>
        <strain evidence="1">Duluth1</strain>
        <tissue evidence="1">Whole animal</tissue>
    </source>
</reference>
<comment type="caution">
    <text evidence="1">The sequence shown here is derived from an EMBL/GenBank/DDBJ whole genome shotgun (WGS) entry which is preliminary data.</text>
</comment>
<name>A0A9D4QXM4_DREPO</name>
<evidence type="ECO:0000313" key="2">
    <source>
        <dbReference type="Proteomes" id="UP000828390"/>
    </source>
</evidence>
<keyword evidence="2" id="KW-1185">Reference proteome</keyword>
<organism evidence="1 2">
    <name type="scientific">Dreissena polymorpha</name>
    <name type="common">Zebra mussel</name>
    <name type="synonym">Mytilus polymorpha</name>
    <dbReference type="NCBI Taxonomy" id="45954"/>
    <lineage>
        <taxon>Eukaryota</taxon>
        <taxon>Metazoa</taxon>
        <taxon>Spiralia</taxon>
        <taxon>Lophotrochozoa</taxon>
        <taxon>Mollusca</taxon>
        <taxon>Bivalvia</taxon>
        <taxon>Autobranchia</taxon>
        <taxon>Heteroconchia</taxon>
        <taxon>Euheterodonta</taxon>
        <taxon>Imparidentia</taxon>
        <taxon>Neoheterodontei</taxon>
        <taxon>Myida</taxon>
        <taxon>Dreissenoidea</taxon>
        <taxon>Dreissenidae</taxon>
        <taxon>Dreissena</taxon>
    </lineage>
</organism>
<dbReference type="EMBL" id="JAIWYP010000003">
    <property type="protein sequence ID" value="KAH3845880.1"/>
    <property type="molecule type" value="Genomic_DNA"/>
</dbReference>
<protein>
    <submittedName>
        <fullName evidence="1">Uncharacterized protein</fullName>
    </submittedName>
</protein>
<gene>
    <name evidence="1" type="ORF">DPMN_088170</name>
</gene>
<accession>A0A9D4QXM4</accession>
<reference evidence="1" key="1">
    <citation type="journal article" date="2019" name="bioRxiv">
        <title>The Genome of the Zebra Mussel, Dreissena polymorpha: A Resource for Invasive Species Research.</title>
        <authorList>
            <person name="McCartney M.A."/>
            <person name="Auch B."/>
            <person name="Kono T."/>
            <person name="Mallez S."/>
            <person name="Zhang Y."/>
            <person name="Obille A."/>
            <person name="Becker A."/>
            <person name="Abrahante J.E."/>
            <person name="Garbe J."/>
            <person name="Badalamenti J.P."/>
            <person name="Herman A."/>
            <person name="Mangelson H."/>
            <person name="Liachko I."/>
            <person name="Sullivan S."/>
            <person name="Sone E.D."/>
            <person name="Koren S."/>
            <person name="Silverstein K.A.T."/>
            <person name="Beckman K.B."/>
            <person name="Gohl D.M."/>
        </authorList>
    </citation>
    <scope>NUCLEOTIDE SEQUENCE</scope>
    <source>
        <strain evidence="1">Duluth1</strain>
        <tissue evidence="1">Whole animal</tissue>
    </source>
</reference>
<dbReference type="AlphaFoldDB" id="A0A9D4QXM4"/>
<sequence>MSLLLHGQTYLPDVPIWAGHSRFWDVCPVADLSIYLYCLSNAPGPLAGIIDDCRTNGTRSIGTQCFFANTDMPTVRGDKFTGCRLSAYAKKHWVPIDRVPFVEEEVEVLSIG</sequence>
<proteinExistence type="predicted"/>